<dbReference type="PANTHER" id="PTHR31435:SF10">
    <property type="entry name" value="BSR4717 PROTEIN"/>
    <property type="match status" value="1"/>
</dbReference>
<organism evidence="2 3">
    <name type="scientific">Phreatobacter oligotrophus</name>
    <dbReference type="NCBI Taxonomy" id="1122261"/>
    <lineage>
        <taxon>Bacteria</taxon>
        <taxon>Pseudomonadati</taxon>
        <taxon>Pseudomonadota</taxon>
        <taxon>Alphaproteobacteria</taxon>
        <taxon>Hyphomicrobiales</taxon>
        <taxon>Phreatobacteraceae</taxon>
        <taxon>Phreatobacter</taxon>
    </lineage>
</organism>
<comment type="caution">
    <text evidence="2">The sequence shown here is derived from an EMBL/GenBank/DDBJ whole genome shotgun (WGS) entry which is preliminary data.</text>
</comment>
<dbReference type="PANTHER" id="PTHR31435">
    <property type="entry name" value="PROTEIN NATD1"/>
    <property type="match status" value="1"/>
</dbReference>
<dbReference type="InterPro" id="IPR016181">
    <property type="entry name" value="Acyl_CoA_acyltransferase"/>
</dbReference>
<dbReference type="AlphaFoldDB" id="A0A2T4ZGL5"/>
<evidence type="ECO:0000313" key="2">
    <source>
        <dbReference type="EMBL" id="PTM61054.1"/>
    </source>
</evidence>
<dbReference type="Proteomes" id="UP000241808">
    <property type="component" value="Unassembled WGS sequence"/>
</dbReference>
<dbReference type="OrthoDB" id="9800945at2"/>
<name>A0A2T4ZGL5_9HYPH</name>
<gene>
    <name evidence="2" type="ORF">C8P69_102440</name>
</gene>
<proteinExistence type="predicted"/>
<dbReference type="PROSITE" id="PS51729">
    <property type="entry name" value="GNAT_YJDJ"/>
    <property type="match status" value="1"/>
</dbReference>
<dbReference type="Pfam" id="PF14542">
    <property type="entry name" value="Acetyltransf_CG"/>
    <property type="match status" value="1"/>
</dbReference>
<accession>A0A2T4ZGL5</accession>
<dbReference type="InterPro" id="IPR031165">
    <property type="entry name" value="GNAT_YJDJ"/>
</dbReference>
<keyword evidence="3" id="KW-1185">Reference proteome</keyword>
<dbReference type="InterPro" id="IPR045057">
    <property type="entry name" value="Gcn5-rel_NAT"/>
</dbReference>
<evidence type="ECO:0000313" key="3">
    <source>
        <dbReference type="Proteomes" id="UP000241808"/>
    </source>
</evidence>
<evidence type="ECO:0000259" key="1">
    <source>
        <dbReference type="PROSITE" id="PS51729"/>
    </source>
</evidence>
<reference evidence="2 3" key="1">
    <citation type="submission" date="2018-04" db="EMBL/GenBank/DDBJ databases">
        <title>Genomic Encyclopedia of Archaeal and Bacterial Type Strains, Phase II (KMG-II): from individual species to whole genera.</title>
        <authorList>
            <person name="Goeker M."/>
        </authorList>
    </citation>
    <scope>NUCLEOTIDE SEQUENCE [LARGE SCALE GENOMIC DNA]</scope>
    <source>
        <strain evidence="2 3">DSM 25521</strain>
    </source>
</reference>
<dbReference type="SUPFAM" id="SSF55729">
    <property type="entry name" value="Acyl-CoA N-acyltransferases (Nat)"/>
    <property type="match status" value="1"/>
</dbReference>
<dbReference type="RefSeq" id="WP_108174975.1">
    <property type="nucleotide sequence ID" value="NZ_PZZL01000002.1"/>
</dbReference>
<protein>
    <recommendedName>
        <fullName evidence="1">N-acetyltransferase domain-containing protein</fullName>
    </recommendedName>
</protein>
<sequence>MADSFHDDTARSRFELDVDGRTAFARYRRQDERLVIEHVEAEPALRGTGAAGRLMERIVAVAAEEKRAIVPLCGYAASWLRRHERRA</sequence>
<dbReference type="Gene3D" id="3.40.630.30">
    <property type="match status" value="1"/>
</dbReference>
<feature type="domain" description="N-acetyltransferase" evidence="1">
    <location>
        <begin position="6"/>
        <end position="87"/>
    </location>
</feature>
<dbReference type="EMBL" id="PZZL01000002">
    <property type="protein sequence ID" value="PTM61054.1"/>
    <property type="molecule type" value="Genomic_DNA"/>
</dbReference>